<dbReference type="InterPro" id="IPR008271">
    <property type="entry name" value="Ser/Thr_kinase_AS"/>
</dbReference>
<keyword evidence="2" id="KW-0418">Kinase</keyword>
<dbReference type="PANTHER" id="PTHR24348">
    <property type="entry name" value="SERINE/THREONINE-PROTEIN KINASE UNC-51-RELATED"/>
    <property type="match status" value="1"/>
</dbReference>
<reference evidence="2" key="1">
    <citation type="submission" date="2021-02" db="EMBL/GenBank/DDBJ databases">
        <title>The CRISPR/cas machinery reduction and long-range gene transfer in the hot spring cyanobacterium Synechococcus.</title>
        <authorList>
            <person name="Dvorak P."/>
            <person name="Jahodarova E."/>
            <person name="Hasler P."/>
            <person name="Poulickova A."/>
        </authorList>
    </citation>
    <scope>NUCLEOTIDE SEQUENCE</scope>
    <source>
        <strain evidence="2">Rupite</strain>
    </source>
</reference>
<keyword evidence="2" id="KW-0723">Serine/threonine-protein kinase</keyword>
<protein>
    <submittedName>
        <fullName evidence="2">Serine/threonine protein kinase</fullName>
    </submittedName>
</protein>
<keyword evidence="3" id="KW-1185">Reference proteome</keyword>
<gene>
    <name evidence="2" type="ORF">JX360_15590</name>
</gene>
<name>A0ABT0CEV4_THEVL</name>
<dbReference type="Pfam" id="PF00069">
    <property type="entry name" value="Pkinase"/>
    <property type="match status" value="1"/>
</dbReference>
<feature type="domain" description="Protein kinase" evidence="1">
    <location>
        <begin position="19"/>
        <end position="272"/>
    </location>
</feature>
<keyword evidence="2" id="KW-0808">Transferase</keyword>
<dbReference type="PROSITE" id="PS00108">
    <property type="entry name" value="PROTEIN_KINASE_ST"/>
    <property type="match status" value="1"/>
</dbReference>
<proteinExistence type="predicted"/>
<evidence type="ECO:0000313" key="3">
    <source>
        <dbReference type="Proteomes" id="UP000830835"/>
    </source>
</evidence>
<dbReference type="PROSITE" id="PS50011">
    <property type="entry name" value="PROTEIN_KINASE_DOM"/>
    <property type="match status" value="1"/>
</dbReference>
<dbReference type="GO" id="GO:0004674">
    <property type="term" value="F:protein serine/threonine kinase activity"/>
    <property type="evidence" value="ECO:0007669"/>
    <property type="project" value="UniProtKB-KW"/>
</dbReference>
<organism evidence="2 3">
    <name type="scientific">Thermostichus vulcanus str. 'Rupite'</name>
    <dbReference type="NCBI Taxonomy" id="2813851"/>
    <lineage>
        <taxon>Bacteria</taxon>
        <taxon>Bacillati</taxon>
        <taxon>Cyanobacteriota</taxon>
        <taxon>Cyanophyceae</taxon>
        <taxon>Thermostichales</taxon>
        <taxon>Thermostichaceae</taxon>
        <taxon>Thermostichus</taxon>
    </lineage>
</organism>
<evidence type="ECO:0000259" key="1">
    <source>
        <dbReference type="PROSITE" id="PS50011"/>
    </source>
</evidence>
<sequence>MAWVVSRRARTNKSIHDTYQLLGVAGQGQYGRVLCARPHQGGELVALKELQTQRFPTHNLLRELRYLLTLNHPNITRCYALEHAREGRYLVLEYCEGGTLRDLINQVEQGLWLPVKQVLGFADQILAGLVHAHQQGVIHCDIKPENILLKPTPQGWQLKLTDFGIARHPEPIAGEITATGSPAYMAPERFYGHFSPASDLYAVGIILVELLTGQRPFSGSPSQLMYAHLNQPFVCPSGIPDPLQTLLEVSLRKLPPRRFRTAAEMRSALAVFAQEWQEPDSCWVGPRLPTLSPPVVQVWAATVEDTQKKEDEDKEDYLPLAGMDPSSVQQLQVLQDPAGVGSPLLLRATEKAVEWLPLESLQEGGSNSSTGSPPLHRHVLSEPLRQLFPLDTFPEALALSKNSVVHLSPGRIRTLLSFEEDWQATWIPARQQLFWATATELGAIQLHPYSPTSAQDTLFPDSHRYFRWPLQALQPGWKGGTPKLLILADHLVLLSSRPGYPLDMYLLPLATEQAGLAPKTGSPPLIYRLPLDPAARVISLGERLLVAEGRDPKQRGNELHLARANGTPGYYGLCSVQVNPLRVRYWFLNEIPRQICKAPWGVLWVGVGRGANAGEALGHLWLYSEAGDPLAKLSLPAGAEVLRAGQKGQIWLRVPKAGDLQGLEVWQLDLNQLQLNDSTSAPRLCIDGDHDRIGSGICLGATLLEPEIFPLRD</sequence>
<evidence type="ECO:0000313" key="2">
    <source>
        <dbReference type="EMBL" id="MCJ2544311.1"/>
    </source>
</evidence>
<dbReference type="Proteomes" id="UP000830835">
    <property type="component" value="Unassembled WGS sequence"/>
</dbReference>
<dbReference type="InterPro" id="IPR000719">
    <property type="entry name" value="Prot_kinase_dom"/>
</dbReference>
<dbReference type="PANTHER" id="PTHR24348:SF68">
    <property type="entry name" value="SERINE_THREONINE-PROTEIN KINASE ATG1C"/>
    <property type="match status" value="1"/>
</dbReference>
<dbReference type="SUPFAM" id="SSF56112">
    <property type="entry name" value="Protein kinase-like (PK-like)"/>
    <property type="match status" value="1"/>
</dbReference>
<dbReference type="EMBL" id="JAFIRA010000056">
    <property type="protein sequence ID" value="MCJ2544311.1"/>
    <property type="molecule type" value="Genomic_DNA"/>
</dbReference>
<accession>A0ABT0CEV4</accession>
<dbReference type="InterPro" id="IPR045269">
    <property type="entry name" value="Atg1-like"/>
</dbReference>
<comment type="caution">
    <text evidence="2">The sequence shown here is derived from an EMBL/GenBank/DDBJ whole genome shotgun (WGS) entry which is preliminary data.</text>
</comment>
<dbReference type="SMART" id="SM00220">
    <property type="entry name" value="S_TKc"/>
    <property type="match status" value="1"/>
</dbReference>
<dbReference type="Gene3D" id="1.10.510.10">
    <property type="entry name" value="Transferase(Phosphotransferase) domain 1"/>
    <property type="match status" value="1"/>
</dbReference>
<dbReference type="InterPro" id="IPR011009">
    <property type="entry name" value="Kinase-like_dom_sf"/>
</dbReference>
<dbReference type="CDD" id="cd14014">
    <property type="entry name" value="STKc_PknB_like"/>
    <property type="match status" value="1"/>
</dbReference>